<keyword evidence="1" id="KW-0812">Transmembrane</keyword>
<proteinExistence type="predicted"/>
<dbReference type="AlphaFoldDB" id="A0A9D3S1N9"/>
<feature type="transmembrane region" description="Helical" evidence="1">
    <location>
        <begin position="12"/>
        <end position="31"/>
    </location>
</feature>
<sequence length="85" mass="9636">MLHLSTVLILRILEPFFFLVFVFSVWNAVMWKSGSQAVGRGATALQGLVFTVPFLSAHRSVKCCCFFFAECFTVSVDLRKRGRRS</sequence>
<gene>
    <name evidence="2" type="ORF">ANANG_G00092150</name>
</gene>
<dbReference type="EMBL" id="JAFIRN010000004">
    <property type="protein sequence ID" value="KAG5851338.1"/>
    <property type="molecule type" value="Genomic_DNA"/>
</dbReference>
<organism evidence="2 3">
    <name type="scientific">Anguilla anguilla</name>
    <name type="common">European freshwater eel</name>
    <name type="synonym">Muraena anguilla</name>
    <dbReference type="NCBI Taxonomy" id="7936"/>
    <lineage>
        <taxon>Eukaryota</taxon>
        <taxon>Metazoa</taxon>
        <taxon>Chordata</taxon>
        <taxon>Craniata</taxon>
        <taxon>Vertebrata</taxon>
        <taxon>Euteleostomi</taxon>
        <taxon>Actinopterygii</taxon>
        <taxon>Neopterygii</taxon>
        <taxon>Teleostei</taxon>
        <taxon>Anguilliformes</taxon>
        <taxon>Anguillidae</taxon>
        <taxon>Anguilla</taxon>
    </lineage>
</organism>
<keyword evidence="1" id="KW-0472">Membrane</keyword>
<name>A0A9D3S1N9_ANGAN</name>
<reference evidence="2" key="1">
    <citation type="submission" date="2021-01" db="EMBL/GenBank/DDBJ databases">
        <title>A chromosome-scale assembly of European eel, Anguilla anguilla.</title>
        <authorList>
            <person name="Henkel C."/>
            <person name="Jong-Raadsen S.A."/>
            <person name="Dufour S."/>
            <person name="Weltzien F.-A."/>
            <person name="Palstra A.P."/>
            <person name="Pelster B."/>
            <person name="Spaink H.P."/>
            <person name="Van Den Thillart G.E."/>
            <person name="Jansen H."/>
            <person name="Zahm M."/>
            <person name="Klopp C."/>
            <person name="Cedric C."/>
            <person name="Louis A."/>
            <person name="Berthelot C."/>
            <person name="Parey E."/>
            <person name="Roest Crollius H."/>
            <person name="Montfort J."/>
            <person name="Robinson-Rechavi M."/>
            <person name="Bucao C."/>
            <person name="Bouchez O."/>
            <person name="Gislard M."/>
            <person name="Lluch J."/>
            <person name="Milhes M."/>
            <person name="Lampietro C."/>
            <person name="Lopez Roques C."/>
            <person name="Donnadieu C."/>
            <person name="Braasch I."/>
            <person name="Desvignes T."/>
            <person name="Postlethwait J."/>
            <person name="Bobe J."/>
            <person name="Guiguen Y."/>
            <person name="Dirks R."/>
        </authorList>
    </citation>
    <scope>NUCLEOTIDE SEQUENCE</scope>
    <source>
        <strain evidence="2">Tag_6206</strain>
        <tissue evidence="2">Liver</tissue>
    </source>
</reference>
<accession>A0A9D3S1N9</accession>
<evidence type="ECO:0000313" key="3">
    <source>
        <dbReference type="Proteomes" id="UP001044222"/>
    </source>
</evidence>
<evidence type="ECO:0000256" key="1">
    <source>
        <dbReference type="SAM" id="Phobius"/>
    </source>
</evidence>
<keyword evidence="3" id="KW-1185">Reference proteome</keyword>
<protein>
    <submittedName>
        <fullName evidence="2">Uncharacterized protein</fullName>
    </submittedName>
</protein>
<keyword evidence="1" id="KW-1133">Transmembrane helix</keyword>
<evidence type="ECO:0000313" key="2">
    <source>
        <dbReference type="EMBL" id="KAG5851338.1"/>
    </source>
</evidence>
<comment type="caution">
    <text evidence="2">The sequence shown here is derived from an EMBL/GenBank/DDBJ whole genome shotgun (WGS) entry which is preliminary data.</text>
</comment>
<dbReference type="Proteomes" id="UP001044222">
    <property type="component" value="Unassembled WGS sequence"/>
</dbReference>